<evidence type="ECO:0000313" key="2">
    <source>
        <dbReference type="WBParaSite" id="JU765_v2.g17350.t1"/>
    </source>
</evidence>
<dbReference type="Proteomes" id="UP000887576">
    <property type="component" value="Unplaced"/>
</dbReference>
<accession>A0AC34QL67</accession>
<reference evidence="2" key="1">
    <citation type="submission" date="2022-11" db="UniProtKB">
        <authorList>
            <consortium name="WormBaseParasite"/>
        </authorList>
    </citation>
    <scope>IDENTIFICATION</scope>
</reference>
<organism evidence="1 2">
    <name type="scientific">Panagrolaimus sp. JU765</name>
    <dbReference type="NCBI Taxonomy" id="591449"/>
    <lineage>
        <taxon>Eukaryota</taxon>
        <taxon>Metazoa</taxon>
        <taxon>Ecdysozoa</taxon>
        <taxon>Nematoda</taxon>
        <taxon>Chromadorea</taxon>
        <taxon>Rhabditida</taxon>
        <taxon>Tylenchina</taxon>
        <taxon>Panagrolaimomorpha</taxon>
        <taxon>Panagrolaimoidea</taxon>
        <taxon>Panagrolaimidae</taxon>
        <taxon>Panagrolaimus</taxon>
    </lineage>
</organism>
<evidence type="ECO:0000313" key="1">
    <source>
        <dbReference type="Proteomes" id="UP000887576"/>
    </source>
</evidence>
<name>A0AC34QL67_9BILA</name>
<dbReference type="WBParaSite" id="JU765_v2.g17350.t1">
    <property type="protein sequence ID" value="JU765_v2.g17350.t1"/>
    <property type="gene ID" value="JU765_v2.g17350"/>
</dbReference>
<protein>
    <submittedName>
        <fullName evidence="2">NADH dehydrogenase [ubiquinone] 1 beta subcomplex subunit 7</fullName>
    </submittedName>
</protein>
<sequence length="125" mass="14677">MGQKVSTTVNDHLEPDTAPRPDRPSTFDPLAGFEHGRKKREMKVTWEEMDQYGLSIGQRDYCAHKLIPLIKCQTMYAPAAGHMCDDKRHAWDQCEYEDYIMRMKEYEREKRLLIRKKKKEASGLA</sequence>
<proteinExistence type="predicted"/>